<dbReference type="GO" id="GO:0005737">
    <property type="term" value="C:cytoplasm"/>
    <property type="evidence" value="ECO:0007669"/>
    <property type="project" value="UniProtKB-SubCell"/>
</dbReference>
<evidence type="ECO:0000256" key="4">
    <source>
        <dbReference type="ARBA" id="ARBA00023186"/>
    </source>
</evidence>
<feature type="region of interest" description="Disordered" evidence="6">
    <location>
        <begin position="309"/>
        <end position="432"/>
    </location>
</feature>
<feature type="compositionally biased region" description="Low complexity" evidence="6">
    <location>
        <begin position="423"/>
        <end position="432"/>
    </location>
</feature>
<dbReference type="PROSITE" id="PS50076">
    <property type="entry name" value="DNAJ_2"/>
    <property type="match status" value="1"/>
</dbReference>
<accession>A0A0A2L325</accession>
<organism evidence="8 9">
    <name type="scientific">Penicillium italicum</name>
    <name type="common">Blue mold</name>
    <dbReference type="NCBI Taxonomy" id="40296"/>
    <lineage>
        <taxon>Eukaryota</taxon>
        <taxon>Fungi</taxon>
        <taxon>Dikarya</taxon>
        <taxon>Ascomycota</taxon>
        <taxon>Pezizomycotina</taxon>
        <taxon>Eurotiomycetes</taxon>
        <taxon>Eurotiomycetidae</taxon>
        <taxon>Eurotiales</taxon>
        <taxon>Aspergillaceae</taxon>
        <taxon>Penicillium</taxon>
    </lineage>
</organism>
<dbReference type="InterPro" id="IPR052094">
    <property type="entry name" value="Pre-mRNA-splicing_ERAD"/>
</dbReference>
<keyword evidence="3" id="KW-0963">Cytoplasm</keyword>
<dbReference type="Proteomes" id="UP000030104">
    <property type="component" value="Unassembled WGS sequence"/>
</dbReference>
<evidence type="ECO:0000256" key="6">
    <source>
        <dbReference type="SAM" id="MobiDB-lite"/>
    </source>
</evidence>
<dbReference type="GO" id="GO:0000390">
    <property type="term" value="P:spliceosomal complex disassembly"/>
    <property type="evidence" value="ECO:0007669"/>
    <property type="project" value="TreeGrafter"/>
</dbReference>
<dbReference type="AlphaFoldDB" id="A0A0A2L325"/>
<feature type="region of interest" description="Disordered" evidence="6">
    <location>
        <begin position="83"/>
        <end position="203"/>
    </location>
</feature>
<dbReference type="InterPro" id="IPR001623">
    <property type="entry name" value="DnaJ_domain"/>
</dbReference>
<feature type="compositionally biased region" description="Basic and acidic residues" evidence="6">
    <location>
        <begin position="401"/>
        <end position="413"/>
    </location>
</feature>
<feature type="compositionally biased region" description="Low complexity" evidence="6">
    <location>
        <begin position="358"/>
        <end position="381"/>
    </location>
</feature>
<dbReference type="InterPro" id="IPR018253">
    <property type="entry name" value="DnaJ_domain_CS"/>
</dbReference>
<sequence>MPNDDLKAHAASNQDFYALLDIQPAATETEIRRAYRRTALKYHPDKIKNPTAADIDKFHFLQIAYDVLSDTSVRQLYDNAREARQRKQRERDMMGAAKRKMREDLEARERAGAAEMGGAGVKQGVKRSWAADGDGDAEEKLQREIDRIAEDGRRRRREAEDKAKKELEDENKKIQQQEEEARKAADRSSHRVDRSKEGGGAQVPELERAVKVHWVREGRGLELDIEQLAVLFKPFGKIENTFALKDKRQRIGESKEKKTVATGVVVFTSIVSAHTAVLDSEKKLRQYAGQDGEWGLIESVFWASGSQPDLGPEVSSKSIQAEPAPAPSGPSFNTSNKPTKPSFNFQNLKTAPPSDKTPSFGSFASASAAAAAPSAASFNPSTKAPAAPSLQEVMMMRLKNAQREKERKALEEELTREDEAADAAEAAAAKGI</sequence>
<dbReference type="PANTHER" id="PTHR44313:SF1">
    <property type="entry name" value="DNAJ HOMOLOG SUBFAMILY C MEMBER 17"/>
    <property type="match status" value="1"/>
</dbReference>
<dbReference type="HOGENOM" id="CLU_045732_3_1_1"/>
<feature type="domain" description="J" evidence="7">
    <location>
        <begin position="15"/>
        <end position="81"/>
    </location>
</feature>
<name>A0A0A2L325_PENIT</name>
<dbReference type="PANTHER" id="PTHR44313">
    <property type="entry name" value="DNAJ HOMOLOG SUBFAMILY C MEMBER 17"/>
    <property type="match status" value="1"/>
</dbReference>
<dbReference type="SUPFAM" id="SSF46565">
    <property type="entry name" value="Chaperone J-domain"/>
    <property type="match status" value="1"/>
</dbReference>
<dbReference type="PROSITE" id="PS00636">
    <property type="entry name" value="DNAJ_1"/>
    <property type="match status" value="1"/>
</dbReference>
<dbReference type="PhylomeDB" id="A0A0A2L325"/>
<feature type="compositionally biased region" description="Basic and acidic residues" evidence="6">
    <location>
        <begin position="138"/>
        <end position="197"/>
    </location>
</feature>
<evidence type="ECO:0000256" key="3">
    <source>
        <dbReference type="ARBA" id="ARBA00022490"/>
    </source>
</evidence>
<dbReference type="InterPro" id="IPR036869">
    <property type="entry name" value="J_dom_sf"/>
</dbReference>
<dbReference type="SMART" id="SM00271">
    <property type="entry name" value="DnaJ"/>
    <property type="match status" value="1"/>
</dbReference>
<comment type="subcellular location">
    <subcellularLocation>
        <location evidence="2">Cytoplasm</location>
    </subcellularLocation>
    <subcellularLocation>
        <location evidence="1">Nucleus</location>
    </subcellularLocation>
</comment>
<dbReference type="OMA" id="HFLQIAY"/>
<evidence type="ECO:0000313" key="8">
    <source>
        <dbReference type="EMBL" id="KGO74414.1"/>
    </source>
</evidence>
<protein>
    <submittedName>
        <fullName evidence="8">Heat shock protein DnaJ, N-terminal</fullName>
    </submittedName>
</protein>
<feature type="compositionally biased region" description="Polar residues" evidence="6">
    <location>
        <begin position="330"/>
        <end position="349"/>
    </location>
</feature>
<evidence type="ECO:0000256" key="2">
    <source>
        <dbReference type="ARBA" id="ARBA00004496"/>
    </source>
</evidence>
<reference evidence="8 9" key="1">
    <citation type="journal article" date="2015" name="Mol. Plant Microbe Interact.">
        <title>Genome, transcriptome, and functional analyses of Penicillium expansum provide new insights into secondary metabolism and pathogenicity.</title>
        <authorList>
            <person name="Ballester A.R."/>
            <person name="Marcet-Houben M."/>
            <person name="Levin E."/>
            <person name="Sela N."/>
            <person name="Selma-Lazaro C."/>
            <person name="Carmona L."/>
            <person name="Wisniewski M."/>
            <person name="Droby S."/>
            <person name="Gonzalez-Candelas L."/>
            <person name="Gabaldon T."/>
        </authorList>
    </citation>
    <scope>NUCLEOTIDE SEQUENCE [LARGE SCALE GENOMIC DNA]</scope>
    <source>
        <strain evidence="8 9">PHI-1</strain>
    </source>
</reference>
<dbReference type="STRING" id="40296.A0A0A2L325"/>
<dbReference type="EMBL" id="JQGA01000620">
    <property type="protein sequence ID" value="KGO74414.1"/>
    <property type="molecule type" value="Genomic_DNA"/>
</dbReference>
<keyword evidence="5" id="KW-0539">Nucleus</keyword>
<evidence type="ECO:0000256" key="5">
    <source>
        <dbReference type="ARBA" id="ARBA00023242"/>
    </source>
</evidence>
<dbReference type="Gene3D" id="1.10.287.110">
    <property type="entry name" value="DnaJ domain"/>
    <property type="match status" value="1"/>
</dbReference>
<evidence type="ECO:0000313" key="9">
    <source>
        <dbReference type="Proteomes" id="UP000030104"/>
    </source>
</evidence>
<proteinExistence type="predicted"/>
<keyword evidence="9" id="KW-1185">Reference proteome</keyword>
<dbReference type="GO" id="GO:0005681">
    <property type="term" value="C:spliceosomal complex"/>
    <property type="evidence" value="ECO:0007669"/>
    <property type="project" value="TreeGrafter"/>
</dbReference>
<keyword evidence="8" id="KW-0346">Stress response</keyword>
<feature type="compositionally biased region" description="Basic and acidic residues" evidence="6">
    <location>
        <begin position="83"/>
        <end position="93"/>
    </location>
</feature>
<gene>
    <name evidence="8" type="ORF">PITC_019470</name>
</gene>
<dbReference type="Pfam" id="PF00226">
    <property type="entry name" value="DnaJ"/>
    <property type="match status" value="1"/>
</dbReference>
<dbReference type="CDD" id="cd06257">
    <property type="entry name" value="DnaJ"/>
    <property type="match status" value="1"/>
</dbReference>
<feature type="compositionally biased region" description="Basic and acidic residues" evidence="6">
    <location>
        <begin position="101"/>
        <end position="112"/>
    </location>
</feature>
<dbReference type="PRINTS" id="PR00625">
    <property type="entry name" value="JDOMAIN"/>
</dbReference>
<dbReference type="OrthoDB" id="376357at2759"/>
<evidence type="ECO:0000259" key="7">
    <source>
        <dbReference type="PROSITE" id="PS50076"/>
    </source>
</evidence>
<evidence type="ECO:0000256" key="1">
    <source>
        <dbReference type="ARBA" id="ARBA00004123"/>
    </source>
</evidence>
<keyword evidence="4" id="KW-0143">Chaperone</keyword>
<comment type="caution">
    <text evidence="8">The sequence shown here is derived from an EMBL/GenBank/DDBJ whole genome shotgun (WGS) entry which is preliminary data.</text>
</comment>